<sequence>MGRTTWLNLDAEPADLPQATTFRDKGSLLMNMPVMSSTRAPGTPRRPRLIATMAAMLGIIPGMAGACSTCGCSLNSDWASQGYATTSGLHLSLRQDYFNQSQLRNGTDSVSPGSFSYPTDKEVQRETINRNTLLGADYNFSRYWGLSLQLPYMDRYHQTIAEGDTAISTSDTRSIGDLRVVARYQGLSPDAGFGLQFGIKLPTGSFGQSFVAGPQAGELLDRGLQLGTGTTDALLGVYKFGNLGESLSYFAQAMAQVALDARDRFRPGNSVNVNLGLRYMGMARVTPQLQLNLHSERRESGALADRENSGATLGYLSPGVSVKLTRRLDAFAFVQFPVWERVNGLQLEPRRLWSLGVQYRL</sequence>
<dbReference type="AlphaFoldDB" id="A0A1H6VCP2"/>
<proteinExistence type="predicted"/>
<evidence type="ECO:0000313" key="1">
    <source>
        <dbReference type="EMBL" id="SEJ00754.1"/>
    </source>
</evidence>
<evidence type="ECO:0000313" key="2">
    <source>
        <dbReference type="Proteomes" id="UP000199420"/>
    </source>
</evidence>
<keyword evidence="2" id="KW-1185">Reference proteome</keyword>
<accession>A0A1H6VCP2</accession>
<dbReference type="Proteomes" id="UP000199420">
    <property type="component" value="Unassembled WGS sequence"/>
</dbReference>
<gene>
    <name evidence="1" type="ORF">SAMN04487997_2176</name>
</gene>
<dbReference type="SUPFAM" id="SSF56935">
    <property type="entry name" value="Porins"/>
    <property type="match status" value="1"/>
</dbReference>
<evidence type="ECO:0008006" key="3">
    <source>
        <dbReference type="Google" id="ProtNLM"/>
    </source>
</evidence>
<protein>
    <recommendedName>
        <fullName evidence="3">MetA-pathway of phenol degradation</fullName>
    </recommendedName>
</protein>
<reference evidence="1 2" key="1">
    <citation type="submission" date="2016-10" db="EMBL/GenBank/DDBJ databases">
        <authorList>
            <person name="de Groot N.N."/>
        </authorList>
    </citation>
    <scope>NUCLEOTIDE SEQUENCE [LARGE SCALE GENOMIC DNA]</scope>
    <source>
        <strain evidence="1 2">DSM 26515</strain>
    </source>
</reference>
<organism evidence="1 2">
    <name type="scientific">Frateuria terrea</name>
    <dbReference type="NCBI Taxonomy" id="529704"/>
    <lineage>
        <taxon>Bacteria</taxon>
        <taxon>Pseudomonadati</taxon>
        <taxon>Pseudomonadota</taxon>
        <taxon>Gammaproteobacteria</taxon>
        <taxon>Lysobacterales</taxon>
        <taxon>Rhodanobacteraceae</taxon>
        <taxon>Frateuria</taxon>
    </lineage>
</organism>
<dbReference type="STRING" id="529704.SAMN02927913_3054"/>
<dbReference type="EMBL" id="FNYC01000004">
    <property type="protein sequence ID" value="SEJ00754.1"/>
    <property type="molecule type" value="Genomic_DNA"/>
</dbReference>
<name>A0A1H6VCP2_9GAMM</name>